<reference evidence="1 2" key="1">
    <citation type="journal article" date="2018" name="Int. J. Syst. Evol. Microbiol.">
        <title>Pseudooceanicola lipolyticus sp. nov., a marine alphaproteobacterium, reclassification of Oceanicola flagellatus as Pseudooceanicola flagellatus comb. nov. and emended description of the genus Pseudooceanicola.</title>
        <authorList>
            <person name="Huang M.-M."/>
            <person name="Guo L.-L."/>
            <person name="Wu Y.-H."/>
            <person name="Lai Q.-L."/>
            <person name="Shao Z.-Z."/>
            <person name="Wang C.-S."/>
            <person name="Wu M."/>
            <person name="Xu X.-W."/>
        </authorList>
    </citation>
    <scope>NUCLEOTIDE SEQUENCE [LARGE SCALE GENOMIC DNA]</scope>
    <source>
        <strain evidence="1 2">157</strain>
    </source>
</reference>
<organism evidence="1 2">
    <name type="scientific">Pseudooceanicola lipolyticus</name>
    <dbReference type="NCBI Taxonomy" id="2029104"/>
    <lineage>
        <taxon>Bacteria</taxon>
        <taxon>Pseudomonadati</taxon>
        <taxon>Pseudomonadota</taxon>
        <taxon>Alphaproteobacteria</taxon>
        <taxon>Rhodobacterales</taxon>
        <taxon>Paracoccaceae</taxon>
        <taxon>Pseudooceanicola</taxon>
    </lineage>
</organism>
<dbReference type="GO" id="GO:0005975">
    <property type="term" value="P:carbohydrate metabolic process"/>
    <property type="evidence" value="ECO:0007669"/>
    <property type="project" value="InterPro"/>
</dbReference>
<proteinExistence type="predicted"/>
<dbReference type="InterPro" id="IPR049591">
    <property type="entry name" value="CE4_u4-like"/>
</dbReference>
<evidence type="ECO:0000313" key="1">
    <source>
        <dbReference type="EMBL" id="PJE34468.1"/>
    </source>
</evidence>
<dbReference type="CDD" id="cd10928">
    <property type="entry name" value="CE4_u4"/>
    <property type="match status" value="1"/>
</dbReference>
<dbReference type="EMBL" id="PGTB01000178">
    <property type="protein sequence ID" value="PJE34468.1"/>
    <property type="molecule type" value="Genomic_DNA"/>
</dbReference>
<dbReference type="Gene3D" id="3.20.20.370">
    <property type="entry name" value="Glycoside hydrolase/deacetylase"/>
    <property type="match status" value="1"/>
</dbReference>
<evidence type="ECO:0000313" key="2">
    <source>
        <dbReference type="Proteomes" id="UP000231553"/>
    </source>
</evidence>
<dbReference type="InterPro" id="IPR011330">
    <property type="entry name" value="Glyco_hydro/deAcase_b/a-brl"/>
</dbReference>
<dbReference type="OrthoDB" id="6086702at2"/>
<dbReference type="RefSeq" id="WP_100164554.1">
    <property type="nucleotide sequence ID" value="NZ_PGTB01000178.1"/>
</dbReference>
<comment type="caution">
    <text evidence="1">The sequence shown here is derived from an EMBL/GenBank/DDBJ whole genome shotgun (WGS) entry which is preliminary data.</text>
</comment>
<keyword evidence="2" id="KW-1185">Reference proteome</keyword>
<dbReference type="Proteomes" id="UP000231553">
    <property type="component" value="Unassembled WGS sequence"/>
</dbReference>
<name>A0A2M8IVE0_9RHOB</name>
<accession>A0A2M8IVE0</accession>
<sequence length="255" mass="27732">MTPDWTPLDTELARWRDAGLYLPFWWRDDDAMEPGPALDRLIALAGRFDLPLHLAVIPAGATRALAETVTRNPALIPLVHGWAHASHAPEGQKKAEFGAHRPLAQMRAEAERGLATLTELFGPSLAPVFVPPWNRMAPDLAPDLPALGYTMLSTFGPRPGAQAAPELALVNTHLDPIDWRGSRSLVAPDRLIAQLAGALADRREGRADTAEPFGLLTHHLVHDAAIWSFTEALLSRLLAGPVTLWTAPRLPEAGR</sequence>
<gene>
    <name evidence="1" type="ORF">CVM52_22140</name>
</gene>
<dbReference type="SUPFAM" id="SSF88713">
    <property type="entry name" value="Glycoside hydrolase/deacetylase"/>
    <property type="match status" value="1"/>
</dbReference>
<dbReference type="AlphaFoldDB" id="A0A2M8IVE0"/>
<protein>
    <submittedName>
        <fullName evidence="1">Polysaccharide deacetylase</fullName>
    </submittedName>
</protein>